<protein>
    <submittedName>
        <fullName evidence="1">Uncharacterized protein</fullName>
    </submittedName>
</protein>
<dbReference type="Proteomes" id="UP000554482">
    <property type="component" value="Unassembled WGS sequence"/>
</dbReference>
<organism evidence="1 2">
    <name type="scientific">Thalictrum thalictroides</name>
    <name type="common">Rue-anemone</name>
    <name type="synonym">Anemone thalictroides</name>
    <dbReference type="NCBI Taxonomy" id="46969"/>
    <lineage>
        <taxon>Eukaryota</taxon>
        <taxon>Viridiplantae</taxon>
        <taxon>Streptophyta</taxon>
        <taxon>Embryophyta</taxon>
        <taxon>Tracheophyta</taxon>
        <taxon>Spermatophyta</taxon>
        <taxon>Magnoliopsida</taxon>
        <taxon>Ranunculales</taxon>
        <taxon>Ranunculaceae</taxon>
        <taxon>Thalictroideae</taxon>
        <taxon>Thalictrum</taxon>
    </lineage>
</organism>
<evidence type="ECO:0000313" key="2">
    <source>
        <dbReference type="Proteomes" id="UP000554482"/>
    </source>
</evidence>
<sequence length="76" mass="8854">MHGEDSTRWPQVLENGWHYRVKEELPSGTIPMDYYNIVVGNPRNMRLGLRVLVVDNDPSTLLTVERMLTTKQYHGK</sequence>
<keyword evidence="2" id="KW-1185">Reference proteome</keyword>
<gene>
    <name evidence="1" type="ORF">FRX31_031824</name>
</gene>
<comment type="caution">
    <text evidence="1">The sequence shown here is derived from an EMBL/GenBank/DDBJ whole genome shotgun (WGS) entry which is preliminary data.</text>
</comment>
<dbReference type="AlphaFoldDB" id="A0A7J6V1K5"/>
<evidence type="ECO:0000313" key="1">
    <source>
        <dbReference type="EMBL" id="KAF5178588.1"/>
    </source>
</evidence>
<proteinExistence type="predicted"/>
<dbReference type="EMBL" id="JABWDY010039898">
    <property type="protein sequence ID" value="KAF5178588.1"/>
    <property type="molecule type" value="Genomic_DNA"/>
</dbReference>
<reference evidence="1 2" key="1">
    <citation type="submission" date="2020-06" db="EMBL/GenBank/DDBJ databases">
        <title>Transcriptomic and genomic resources for Thalictrum thalictroides and T. hernandezii: Facilitating candidate gene discovery in an emerging model plant lineage.</title>
        <authorList>
            <person name="Arias T."/>
            <person name="Riano-Pachon D.M."/>
            <person name="Di Stilio V.S."/>
        </authorList>
    </citation>
    <scope>NUCLEOTIDE SEQUENCE [LARGE SCALE GENOMIC DNA]</scope>
    <source>
        <strain evidence="2">cv. WT478/WT964</strain>
        <tissue evidence="1">Leaves</tissue>
    </source>
</reference>
<accession>A0A7J6V1K5</accession>
<name>A0A7J6V1K5_THATH</name>